<protein>
    <submittedName>
        <fullName evidence="4">Uncharacterized protein</fullName>
    </submittedName>
</protein>
<feature type="chain" id="PRO_5036366187" evidence="2">
    <location>
        <begin position="21"/>
        <end position="443"/>
    </location>
</feature>
<proteinExistence type="predicted"/>
<evidence type="ECO:0000313" key="3">
    <source>
        <dbReference type="EMBL" id="KAA1066547.1"/>
    </source>
</evidence>
<evidence type="ECO:0000313" key="4">
    <source>
        <dbReference type="EMBL" id="KAA1081851.1"/>
    </source>
</evidence>
<dbReference type="Proteomes" id="UP000325313">
    <property type="component" value="Unassembled WGS sequence"/>
</dbReference>
<keyword evidence="5" id="KW-1185">Reference proteome</keyword>
<evidence type="ECO:0000256" key="2">
    <source>
        <dbReference type="SAM" id="SignalP"/>
    </source>
</evidence>
<dbReference type="OrthoDB" id="2508274at2759"/>
<evidence type="ECO:0000313" key="5">
    <source>
        <dbReference type="Proteomes" id="UP000324748"/>
    </source>
</evidence>
<dbReference type="Proteomes" id="UP000324748">
    <property type="component" value="Unassembled WGS sequence"/>
</dbReference>
<sequence length="443" mass="50832">MKIRNSPWIALLKLTVGCNAALDHDIFEGLAPLIPERDLWYHGNTYGTPDAYSHHPTTSSSPSAKNRAESSADEGQLVSNPRESHVYNKLYSQHVHDTYESIQSEDSNGRSGPGGYEQLIEHIETAKSPESTSSRPVKLPTRIRKVDEPPEATNKRIKIDQQLPERLELNLRSHRVDLHLTYRLYPSQVTQGELVFDSKLFQSTVIPPGAEIIFPHLQKLFQGMIDPEMKQPVLLYSEKNSQQMKLSAEDWTSIRKKMGFSNEKLVATNPSVLAQYAFRNIRSTYDIWQKAYEDRMQLQISTSLHAKDTRHFQKNLFTYLFLVDMIMTIIPKPAENAGVGKTEAFKNSLIRFAEYDSKAKESRQEGPLGQRGSTMASMWRYLGYWISSEEYYRRLEIVGHEGITRSWQGFFNLLLAVSQETLSVERAKIFGIRYPSRVRKILD</sequence>
<organism evidence="4 6">
    <name type="scientific">Puccinia graminis f. sp. tritici</name>
    <dbReference type="NCBI Taxonomy" id="56615"/>
    <lineage>
        <taxon>Eukaryota</taxon>
        <taxon>Fungi</taxon>
        <taxon>Dikarya</taxon>
        <taxon>Basidiomycota</taxon>
        <taxon>Pucciniomycotina</taxon>
        <taxon>Pucciniomycetes</taxon>
        <taxon>Pucciniales</taxon>
        <taxon>Pucciniaceae</taxon>
        <taxon>Puccinia</taxon>
    </lineage>
</organism>
<dbReference type="AlphaFoldDB" id="A0A5B0MY15"/>
<feature type="compositionally biased region" description="Low complexity" evidence="1">
    <location>
        <begin position="54"/>
        <end position="63"/>
    </location>
</feature>
<dbReference type="EMBL" id="VSWC01000196">
    <property type="protein sequence ID" value="KAA1066547.1"/>
    <property type="molecule type" value="Genomic_DNA"/>
</dbReference>
<keyword evidence="2" id="KW-0732">Signal</keyword>
<name>A0A5B0MY15_PUCGR</name>
<gene>
    <name evidence="3" type="ORF">PGT21_033439</name>
    <name evidence="4" type="ORF">PGTUg99_018421</name>
</gene>
<comment type="caution">
    <text evidence="4">The sequence shown here is derived from an EMBL/GenBank/DDBJ whole genome shotgun (WGS) entry which is preliminary data.</text>
</comment>
<reference evidence="5 6" key="1">
    <citation type="submission" date="2019-05" db="EMBL/GenBank/DDBJ databases">
        <title>Emergence of the Ug99 lineage of the wheat stem rust pathogen through somatic hybridization.</title>
        <authorList>
            <person name="Li F."/>
            <person name="Upadhyaya N.M."/>
            <person name="Sperschneider J."/>
            <person name="Matny O."/>
            <person name="Nguyen-Phuc H."/>
            <person name="Mago R."/>
            <person name="Raley C."/>
            <person name="Miller M.E."/>
            <person name="Silverstein K.A.T."/>
            <person name="Henningsen E."/>
            <person name="Hirsch C.D."/>
            <person name="Visser B."/>
            <person name="Pretorius Z.A."/>
            <person name="Steffenson B.J."/>
            <person name="Schwessinger B."/>
            <person name="Dodds P.N."/>
            <person name="Figueroa M."/>
        </authorList>
    </citation>
    <scope>NUCLEOTIDE SEQUENCE [LARGE SCALE GENOMIC DNA]</scope>
    <source>
        <strain evidence="3">21-0</strain>
        <strain evidence="4 6">Ug99</strain>
    </source>
</reference>
<feature type="signal peptide" evidence="2">
    <location>
        <begin position="1"/>
        <end position="20"/>
    </location>
</feature>
<accession>A0A5B0MY15</accession>
<feature type="region of interest" description="Disordered" evidence="1">
    <location>
        <begin position="51"/>
        <end position="81"/>
    </location>
</feature>
<dbReference type="EMBL" id="VDEP01000440">
    <property type="protein sequence ID" value="KAA1081851.1"/>
    <property type="molecule type" value="Genomic_DNA"/>
</dbReference>
<evidence type="ECO:0000313" key="6">
    <source>
        <dbReference type="Proteomes" id="UP000325313"/>
    </source>
</evidence>
<evidence type="ECO:0000256" key="1">
    <source>
        <dbReference type="SAM" id="MobiDB-lite"/>
    </source>
</evidence>